<evidence type="ECO:0000256" key="10">
    <source>
        <dbReference type="RuleBase" id="RU351113"/>
    </source>
</evidence>
<comment type="similarity">
    <text evidence="10">Belongs to the insect chemoreceptor superfamily. Heteromeric odorant receptor channel (TC 1.A.69) family.</text>
</comment>
<dbReference type="Pfam" id="PF02949">
    <property type="entry name" value="7tm_6"/>
    <property type="match status" value="1"/>
</dbReference>
<dbReference type="SMR" id="A0A7M6USH3"/>
<dbReference type="OrthoDB" id="10261556at2759"/>
<dbReference type="GO" id="GO:0005549">
    <property type="term" value="F:odorant binding"/>
    <property type="evidence" value="ECO:0007669"/>
    <property type="project" value="InterPro"/>
</dbReference>
<keyword evidence="8 10" id="KW-0675">Receptor</keyword>
<feature type="transmembrane region" description="Helical" evidence="10">
    <location>
        <begin position="31"/>
        <end position="51"/>
    </location>
</feature>
<evidence type="ECO:0000256" key="6">
    <source>
        <dbReference type="ARBA" id="ARBA00022989"/>
    </source>
</evidence>
<dbReference type="GO" id="GO:0004984">
    <property type="term" value="F:olfactory receptor activity"/>
    <property type="evidence" value="ECO:0007669"/>
    <property type="project" value="InterPro"/>
</dbReference>
<keyword evidence="7 10" id="KW-0472">Membrane</keyword>
<dbReference type="PANTHER" id="PTHR21137">
    <property type="entry name" value="ODORANT RECEPTOR"/>
    <property type="match status" value="1"/>
</dbReference>
<feature type="transmembrane region" description="Helical" evidence="10">
    <location>
        <begin position="178"/>
        <end position="201"/>
    </location>
</feature>
<evidence type="ECO:0000256" key="7">
    <source>
        <dbReference type="ARBA" id="ARBA00023136"/>
    </source>
</evidence>
<keyword evidence="12" id="KW-1185">Reference proteome</keyword>
<dbReference type="KEGG" id="nvi:100463128"/>
<evidence type="ECO:0000256" key="9">
    <source>
        <dbReference type="ARBA" id="ARBA00023224"/>
    </source>
</evidence>
<proteinExistence type="inferred from homology"/>
<protein>
    <recommendedName>
        <fullName evidence="10">Odorant receptor</fullName>
    </recommendedName>
</protein>
<accession>A0A7M6USH3</accession>
<evidence type="ECO:0000256" key="3">
    <source>
        <dbReference type="ARBA" id="ARBA00022606"/>
    </source>
</evidence>
<keyword evidence="2" id="KW-1003">Cell membrane</keyword>
<feature type="transmembrane region" description="Helical" evidence="10">
    <location>
        <begin position="124"/>
        <end position="144"/>
    </location>
</feature>
<evidence type="ECO:0000256" key="1">
    <source>
        <dbReference type="ARBA" id="ARBA00004651"/>
    </source>
</evidence>
<comment type="caution">
    <text evidence="10">Lacks conserved residue(s) required for the propagation of feature annotation.</text>
</comment>
<dbReference type="Proteomes" id="UP000002358">
    <property type="component" value="Chromosome 3"/>
</dbReference>
<comment type="subcellular location">
    <subcellularLocation>
        <location evidence="1 10">Cell membrane</location>
        <topology evidence="1 10">Multi-pass membrane protein</topology>
    </subcellularLocation>
</comment>
<sequence length="405" mass="46423">MDLFDSQYFKINKLALTVYGLWPYQSEIGRIINHVIFVVTSFSMIFAMAAGIQSQVNAELKNILETVVALVFCGAGLVKCTILYNQRNQIKKLYERIAADWEKLTDTSERDILRAFLLEGRHSIVITIVYAVPAFCLFICVEFLPRIFSKESAKHRLHSFPYYYKSMVISENTYDLQVCVHLMVVIIYVGFSYLCASATYISSVKHVCALYAIACQRLRNAIVYRKNSTPLKELIEDTSVIPNLIKVIEMHKEALRGIQIIEQVFSAGFFVFEISALTTIAILIFDLNYHQGNPFQMMRVLLILSVFVLYLFFMNWCGEQTIQSCNNVNAQAYNIEWYGISLKARVFVLMILRRTLKPIHLTAGTIMILSMENFGTILKTAWSFGMILLTTQTSARNKDPNFFGY</sequence>
<dbReference type="GO" id="GO:0005886">
    <property type="term" value="C:plasma membrane"/>
    <property type="evidence" value="ECO:0007669"/>
    <property type="project" value="UniProtKB-SubCell"/>
</dbReference>
<keyword evidence="4 10" id="KW-0812">Transmembrane</keyword>
<evidence type="ECO:0000313" key="11">
    <source>
        <dbReference type="EnsemblMetazoa" id="NP_001177561"/>
    </source>
</evidence>
<feature type="transmembrane region" description="Helical" evidence="10">
    <location>
        <begin position="297"/>
        <end position="316"/>
    </location>
</feature>
<feature type="transmembrane region" description="Helical" evidence="10">
    <location>
        <begin position="264"/>
        <end position="285"/>
    </location>
</feature>
<keyword evidence="5 10" id="KW-0552">Olfaction</keyword>
<dbReference type="EnsemblMetazoa" id="NM_001190632">
    <property type="protein sequence ID" value="NP_001177561"/>
    <property type="gene ID" value="GeneID_100463128"/>
</dbReference>
<evidence type="ECO:0000256" key="2">
    <source>
        <dbReference type="ARBA" id="ARBA00022475"/>
    </source>
</evidence>
<dbReference type="GeneID" id="100463128"/>
<keyword evidence="6 10" id="KW-1133">Transmembrane helix</keyword>
<feature type="transmembrane region" description="Helical" evidence="10">
    <location>
        <begin position="63"/>
        <end position="84"/>
    </location>
</feature>
<dbReference type="PANTHER" id="PTHR21137:SF35">
    <property type="entry name" value="ODORANT RECEPTOR 19A-RELATED"/>
    <property type="match status" value="1"/>
</dbReference>
<keyword evidence="3 10" id="KW-0716">Sensory transduction</keyword>
<evidence type="ECO:0000313" key="12">
    <source>
        <dbReference type="Proteomes" id="UP000002358"/>
    </source>
</evidence>
<evidence type="ECO:0000256" key="5">
    <source>
        <dbReference type="ARBA" id="ARBA00022725"/>
    </source>
</evidence>
<reference evidence="11" key="1">
    <citation type="submission" date="2021-01" db="UniProtKB">
        <authorList>
            <consortium name="EnsemblMetazoa"/>
        </authorList>
    </citation>
    <scope>IDENTIFICATION</scope>
</reference>
<dbReference type="CTD" id="100463128"/>
<dbReference type="RefSeq" id="NP_001177561.1">
    <property type="nucleotide sequence ID" value="NM_001190632.1"/>
</dbReference>
<dbReference type="InterPro" id="IPR004117">
    <property type="entry name" value="7tm6_olfct_rcpt"/>
</dbReference>
<evidence type="ECO:0000256" key="8">
    <source>
        <dbReference type="ARBA" id="ARBA00023170"/>
    </source>
</evidence>
<keyword evidence="9 10" id="KW-0807">Transducer</keyword>
<dbReference type="InParanoid" id="A0A7M6USH3"/>
<dbReference type="GO" id="GO:0007165">
    <property type="term" value="P:signal transduction"/>
    <property type="evidence" value="ECO:0007669"/>
    <property type="project" value="UniProtKB-KW"/>
</dbReference>
<dbReference type="AlphaFoldDB" id="A0A7M6USH3"/>
<evidence type="ECO:0000256" key="4">
    <source>
        <dbReference type="ARBA" id="ARBA00022692"/>
    </source>
</evidence>
<name>A0A7M6USH3_NASVI</name>
<organism evidence="11 12">
    <name type="scientific">Nasonia vitripennis</name>
    <name type="common">Parasitic wasp</name>
    <dbReference type="NCBI Taxonomy" id="7425"/>
    <lineage>
        <taxon>Eukaryota</taxon>
        <taxon>Metazoa</taxon>
        <taxon>Ecdysozoa</taxon>
        <taxon>Arthropoda</taxon>
        <taxon>Hexapoda</taxon>
        <taxon>Insecta</taxon>
        <taxon>Pterygota</taxon>
        <taxon>Neoptera</taxon>
        <taxon>Endopterygota</taxon>
        <taxon>Hymenoptera</taxon>
        <taxon>Apocrita</taxon>
        <taxon>Proctotrupomorpha</taxon>
        <taxon>Chalcidoidea</taxon>
        <taxon>Pteromalidae</taxon>
        <taxon>Pteromalinae</taxon>
        <taxon>Nasonia</taxon>
    </lineage>
</organism>